<dbReference type="GO" id="GO:0006281">
    <property type="term" value="P:DNA repair"/>
    <property type="evidence" value="ECO:0007669"/>
    <property type="project" value="UniProtKB-UniRule"/>
</dbReference>
<evidence type="ECO:0000256" key="4">
    <source>
        <dbReference type="ARBA" id="ARBA00022723"/>
    </source>
</evidence>
<evidence type="ECO:0000256" key="12">
    <source>
        <dbReference type="ARBA" id="ARBA00029523"/>
    </source>
</evidence>
<feature type="binding site" evidence="13">
    <location>
        <position position="109"/>
    </location>
    <ligand>
        <name>Mg(2+)</name>
        <dbReference type="ChEBI" id="CHEBI:18420"/>
    </ligand>
</feature>
<evidence type="ECO:0000313" key="15">
    <source>
        <dbReference type="Proteomes" id="UP000886786"/>
    </source>
</evidence>
<evidence type="ECO:0000256" key="8">
    <source>
        <dbReference type="ARBA" id="ARBA00022842"/>
    </source>
</evidence>
<comment type="function">
    <text evidence="13">Endonuclease that resolves Holliday junction intermediates in genetic recombination. Cleaves mobile four-strand junctions by introducing symmetrical nicks in paired strands. Promotes annealing of linear ssDNA with homologous dsDNA. Required for DNA repair, homologous recombination and chromosome segregation.</text>
</comment>
<protein>
    <recommendedName>
        <fullName evidence="12 13">Holliday junction resolvase RecU</fullName>
        <ecNumber evidence="13">3.1.21.10</ecNumber>
    </recommendedName>
    <alternativeName>
        <fullName evidence="13">Recombination protein U homolog</fullName>
    </alternativeName>
</protein>
<dbReference type="NCBIfam" id="NF002584">
    <property type="entry name" value="PRK02234.1-5"/>
    <property type="match status" value="1"/>
</dbReference>
<comment type="catalytic activity">
    <reaction evidence="13">
        <text>Endonucleolytic cleavage at a junction such as a reciprocal single-stranded crossover between two homologous DNA duplexes (Holliday junction).</text>
        <dbReference type="EC" id="3.1.21.10"/>
    </reaction>
</comment>
<evidence type="ECO:0000256" key="7">
    <source>
        <dbReference type="ARBA" id="ARBA00022801"/>
    </source>
</evidence>
<dbReference type="InterPro" id="IPR011335">
    <property type="entry name" value="Restrct_endonuc-II-like"/>
</dbReference>
<evidence type="ECO:0000256" key="1">
    <source>
        <dbReference type="ARBA" id="ARBA00004496"/>
    </source>
</evidence>
<gene>
    <name evidence="13 14" type="primary">recU</name>
    <name evidence="14" type="ORF">IAB27_01715</name>
</gene>
<dbReference type="CDD" id="cd22354">
    <property type="entry name" value="RecU-like"/>
    <property type="match status" value="1"/>
</dbReference>
<dbReference type="NCBIfam" id="TIGR00648">
    <property type="entry name" value="recU"/>
    <property type="match status" value="1"/>
</dbReference>
<evidence type="ECO:0000256" key="9">
    <source>
        <dbReference type="ARBA" id="ARBA00023172"/>
    </source>
</evidence>
<keyword evidence="9 13" id="KW-0233">DNA recombination</keyword>
<reference evidence="14" key="1">
    <citation type="submission" date="2020-10" db="EMBL/GenBank/DDBJ databases">
        <authorList>
            <person name="Gilroy R."/>
        </authorList>
    </citation>
    <scope>NUCLEOTIDE SEQUENCE</scope>
    <source>
        <strain evidence="14">CHK147-3167</strain>
    </source>
</reference>
<evidence type="ECO:0000256" key="11">
    <source>
        <dbReference type="ARBA" id="ARBA00023447"/>
    </source>
</evidence>
<dbReference type="GO" id="GO:0003676">
    <property type="term" value="F:nucleic acid binding"/>
    <property type="evidence" value="ECO:0007669"/>
    <property type="project" value="InterPro"/>
</dbReference>
<dbReference type="Proteomes" id="UP000886786">
    <property type="component" value="Unassembled WGS sequence"/>
</dbReference>
<dbReference type="GO" id="GO:0005737">
    <property type="term" value="C:cytoplasm"/>
    <property type="evidence" value="ECO:0007669"/>
    <property type="project" value="UniProtKB-SubCell"/>
</dbReference>
<dbReference type="HAMAP" id="MF_00130">
    <property type="entry name" value="RecU"/>
    <property type="match status" value="1"/>
</dbReference>
<keyword evidence="7 13" id="KW-0378">Hydrolase</keyword>
<evidence type="ECO:0000256" key="3">
    <source>
        <dbReference type="ARBA" id="ARBA00022722"/>
    </source>
</evidence>
<dbReference type="SUPFAM" id="SSF52980">
    <property type="entry name" value="Restriction endonuclease-like"/>
    <property type="match status" value="1"/>
</dbReference>
<comment type="subcellular location">
    <subcellularLocation>
        <location evidence="1 13">Cytoplasm</location>
    </subcellularLocation>
</comment>
<keyword evidence="8 13" id="KW-0460">Magnesium</keyword>
<feature type="binding site" evidence="13">
    <location>
        <position position="77"/>
    </location>
    <ligand>
        <name>Mg(2+)</name>
        <dbReference type="ChEBI" id="CHEBI:18420"/>
    </ligand>
</feature>
<feature type="binding site" evidence="13">
    <location>
        <position position="90"/>
    </location>
    <ligand>
        <name>Mg(2+)</name>
        <dbReference type="ChEBI" id="CHEBI:18420"/>
    </ligand>
</feature>
<dbReference type="GO" id="GO:0006310">
    <property type="term" value="P:DNA recombination"/>
    <property type="evidence" value="ECO:0007669"/>
    <property type="project" value="UniProtKB-UniRule"/>
</dbReference>
<evidence type="ECO:0000313" key="14">
    <source>
        <dbReference type="EMBL" id="HIQ90336.1"/>
    </source>
</evidence>
<comment type="caution">
    <text evidence="14">The sequence shown here is derived from an EMBL/GenBank/DDBJ whole genome shotgun (WGS) entry which is preliminary data.</text>
</comment>
<dbReference type="EMBL" id="DVFV01000033">
    <property type="protein sequence ID" value="HIQ90336.1"/>
    <property type="molecule type" value="Genomic_DNA"/>
</dbReference>
<keyword evidence="5 13" id="KW-0255">Endonuclease</keyword>
<reference evidence="14" key="2">
    <citation type="journal article" date="2021" name="PeerJ">
        <title>Extensive microbial diversity within the chicken gut microbiome revealed by metagenomics and culture.</title>
        <authorList>
            <person name="Gilroy R."/>
            <person name="Ravi A."/>
            <person name="Getino M."/>
            <person name="Pursley I."/>
            <person name="Horton D.L."/>
            <person name="Alikhan N.F."/>
            <person name="Baker D."/>
            <person name="Gharbi K."/>
            <person name="Hall N."/>
            <person name="Watson M."/>
            <person name="Adriaenssens E.M."/>
            <person name="Foster-Nyarko E."/>
            <person name="Jarju S."/>
            <person name="Secka A."/>
            <person name="Antonio M."/>
            <person name="Oren A."/>
            <person name="Chaudhuri R.R."/>
            <person name="La Ragione R."/>
            <person name="Hildebrand F."/>
            <person name="Pallen M.J."/>
        </authorList>
    </citation>
    <scope>NUCLEOTIDE SEQUENCE</scope>
    <source>
        <strain evidence="14">CHK147-3167</strain>
    </source>
</reference>
<dbReference type="GO" id="GO:0008821">
    <property type="term" value="F:crossover junction DNA endonuclease activity"/>
    <property type="evidence" value="ECO:0007669"/>
    <property type="project" value="UniProtKB-EC"/>
</dbReference>
<evidence type="ECO:0000256" key="6">
    <source>
        <dbReference type="ARBA" id="ARBA00022763"/>
    </source>
</evidence>
<keyword evidence="2 13" id="KW-0963">Cytoplasm</keyword>
<evidence type="ECO:0000256" key="5">
    <source>
        <dbReference type="ARBA" id="ARBA00022759"/>
    </source>
</evidence>
<feature type="binding site" evidence="13">
    <location>
        <position position="75"/>
    </location>
    <ligand>
        <name>Mg(2+)</name>
        <dbReference type="ChEBI" id="CHEBI:18420"/>
    </ligand>
</feature>
<dbReference type="GO" id="GO:0007059">
    <property type="term" value="P:chromosome segregation"/>
    <property type="evidence" value="ECO:0007669"/>
    <property type="project" value="UniProtKB-UniRule"/>
</dbReference>
<keyword evidence="4 13" id="KW-0479">Metal-binding</keyword>
<dbReference type="GO" id="GO:0000287">
    <property type="term" value="F:magnesium ion binding"/>
    <property type="evidence" value="ECO:0007669"/>
    <property type="project" value="UniProtKB-UniRule"/>
</dbReference>
<sequence length="190" mass="21962">MQNIKGARSSFRSINTYANRGMTLEADLEASNTFYLVNDIAIVHKKPTPITISKVDYPSRVQAVIKEGYFRTPSTTDYNGVYKGKYIDFDAKETKSKTSFPLENIHPHQIKHLENIARHGGIGFLIVRFTLLNKTFFLSIEKLSEFMNNNKRKSIPLDYFEKEGHIINDKYNPRVDYIEVINNLYFGGRK</sequence>
<dbReference type="PIRSF" id="PIRSF037785">
    <property type="entry name" value="RecU"/>
    <property type="match status" value="1"/>
</dbReference>
<dbReference type="NCBIfam" id="NF002581">
    <property type="entry name" value="PRK02234.1-2"/>
    <property type="match status" value="1"/>
</dbReference>
<comment type="cofactor">
    <cofactor evidence="13">
        <name>Mg(2+)</name>
        <dbReference type="ChEBI" id="CHEBI:18420"/>
    </cofactor>
    <text evidence="13">Binds 1 Mg(2+) ion per subunit.</text>
</comment>
<dbReference type="InterPro" id="IPR011856">
    <property type="entry name" value="tRNA_endonuc-like_dom_sf"/>
</dbReference>
<evidence type="ECO:0000256" key="13">
    <source>
        <dbReference type="HAMAP-Rule" id="MF_00130"/>
    </source>
</evidence>
<dbReference type="Gene3D" id="3.40.1350.10">
    <property type="match status" value="1"/>
</dbReference>
<dbReference type="AlphaFoldDB" id="A0A9D0ZQ18"/>
<keyword evidence="3 13" id="KW-0540">Nuclease</keyword>
<dbReference type="EC" id="3.1.21.10" evidence="13"/>
<keyword evidence="6 13" id="KW-0227">DNA damage</keyword>
<evidence type="ECO:0000256" key="2">
    <source>
        <dbReference type="ARBA" id="ARBA00022490"/>
    </source>
</evidence>
<name>A0A9D0ZQ18_9FIRM</name>
<comment type="similarity">
    <text evidence="11 13">Belongs to the RecU family.</text>
</comment>
<proteinExistence type="inferred from homology"/>
<dbReference type="InterPro" id="IPR004612">
    <property type="entry name" value="Resolv_RecU"/>
</dbReference>
<evidence type="ECO:0000256" key="10">
    <source>
        <dbReference type="ARBA" id="ARBA00023204"/>
    </source>
</evidence>
<feature type="site" description="Transition state stabilizer" evidence="13">
    <location>
        <position position="92"/>
    </location>
</feature>
<accession>A0A9D0ZQ18</accession>
<keyword evidence="10 13" id="KW-0234">DNA repair</keyword>
<dbReference type="Pfam" id="PF03838">
    <property type="entry name" value="RecU"/>
    <property type="match status" value="1"/>
</dbReference>
<organism evidence="14 15">
    <name type="scientific">Candidatus Coprosoma intestinipullorum</name>
    <dbReference type="NCBI Taxonomy" id="2840752"/>
    <lineage>
        <taxon>Bacteria</taxon>
        <taxon>Bacillati</taxon>
        <taxon>Bacillota</taxon>
        <taxon>Bacillota incertae sedis</taxon>
        <taxon>Candidatus Coprosoma</taxon>
    </lineage>
</organism>